<dbReference type="PIRSF" id="PIRSF000446">
    <property type="entry name" value="Mct"/>
    <property type="match status" value="1"/>
</dbReference>
<keyword evidence="1 4" id="KW-0808">Transferase</keyword>
<evidence type="ECO:0000256" key="3">
    <source>
        <dbReference type="ARBA" id="ARBA00048462"/>
    </source>
</evidence>
<dbReference type="GO" id="GO:0004314">
    <property type="term" value="F:[acyl-carrier-protein] S-malonyltransferase activity"/>
    <property type="evidence" value="ECO:0007669"/>
    <property type="project" value="UniProtKB-EC"/>
</dbReference>
<evidence type="ECO:0000259" key="5">
    <source>
        <dbReference type="SMART" id="SM00827"/>
    </source>
</evidence>
<evidence type="ECO:0000256" key="1">
    <source>
        <dbReference type="ARBA" id="ARBA00022679"/>
    </source>
</evidence>
<dbReference type="InterPro" id="IPR004410">
    <property type="entry name" value="Malonyl_CoA-ACP_transAc_FabD"/>
</dbReference>
<gene>
    <name evidence="6" type="primary">fabD</name>
    <name evidence="6" type="ORF">ACI2L5_30660</name>
</gene>
<proteinExistence type="inferred from homology"/>
<sequence length="317" mass="33602">MDRIAFLFPGQGSQVPGMGKDFAREYAESVRAYYASADEILGLPLSRLCFEGSEEELGDTAVTQPGVFLTSLAVSAVLREHGIRPGVVAGHSLGEYPALVHAGVLAWEDALRLVRLRGELMAGVNRRTPGRMAAVLGLPAERIRDLCEESSRSTGESVAVANYNAPTQTVVSGTVAGVEAVTVAARAAGATHVAQLKVGAPFHSLLMKDIEEEFAAHLEAVPFATPVIPVIANATATYVHTGEEARQSLRRQLSSPVYWSQTLELLVKEDVDALVEVGPGRVLTNISRGSASQVPAMAVGTVKQLRQAVARLTAVRA</sequence>
<dbReference type="NCBIfam" id="TIGR00128">
    <property type="entry name" value="fabD"/>
    <property type="match status" value="1"/>
</dbReference>
<dbReference type="SUPFAM" id="SSF55048">
    <property type="entry name" value="Probable ACP-binding domain of malonyl-CoA ACP transacylase"/>
    <property type="match status" value="1"/>
</dbReference>
<accession>A0ABW8LTL8</accession>
<evidence type="ECO:0000256" key="4">
    <source>
        <dbReference type="PIRNR" id="PIRNR000446"/>
    </source>
</evidence>
<name>A0ABW8LTL8_9ACTN</name>
<dbReference type="InterPro" id="IPR024925">
    <property type="entry name" value="Malonyl_CoA-ACP_transAc"/>
</dbReference>
<dbReference type="Gene3D" id="3.30.70.250">
    <property type="entry name" value="Malonyl-CoA ACP transacylase, ACP-binding"/>
    <property type="match status" value="1"/>
</dbReference>
<dbReference type="RefSeq" id="WP_358631906.1">
    <property type="nucleotide sequence ID" value="NZ_JBFACG010000001.1"/>
</dbReference>
<keyword evidence="2 4" id="KW-0012">Acyltransferase</keyword>
<organism evidence="6 7">
    <name type="scientific">Streptomyces milbemycinicus</name>
    <dbReference type="NCBI Taxonomy" id="476552"/>
    <lineage>
        <taxon>Bacteria</taxon>
        <taxon>Bacillati</taxon>
        <taxon>Actinomycetota</taxon>
        <taxon>Actinomycetes</taxon>
        <taxon>Kitasatosporales</taxon>
        <taxon>Streptomycetaceae</taxon>
        <taxon>Streptomyces</taxon>
    </lineage>
</organism>
<feature type="domain" description="Malonyl-CoA:ACP transacylase (MAT)" evidence="5">
    <location>
        <begin position="7"/>
        <end position="304"/>
    </location>
</feature>
<comment type="catalytic activity">
    <reaction evidence="3 4">
        <text>holo-[ACP] + malonyl-CoA = malonyl-[ACP] + CoA</text>
        <dbReference type="Rhea" id="RHEA:41792"/>
        <dbReference type="Rhea" id="RHEA-COMP:9623"/>
        <dbReference type="Rhea" id="RHEA-COMP:9685"/>
        <dbReference type="ChEBI" id="CHEBI:57287"/>
        <dbReference type="ChEBI" id="CHEBI:57384"/>
        <dbReference type="ChEBI" id="CHEBI:64479"/>
        <dbReference type="ChEBI" id="CHEBI:78449"/>
        <dbReference type="EC" id="2.3.1.39"/>
    </reaction>
</comment>
<evidence type="ECO:0000313" key="6">
    <source>
        <dbReference type="EMBL" id="MFK4269267.1"/>
    </source>
</evidence>
<reference evidence="6 7" key="1">
    <citation type="submission" date="2024-11" db="EMBL/GenBank/DDBJ databases">
        <title>The Natural Products Discovery Center: Release of the First 8490 Sequenced Strains for Exploring Actinobacteria Biosynthetic Diversity.</title>
        <authorList>
            <person name="Kalkreuter E."/>
            <person name="Kautsar S.A."/>
            <person name="Yang D."/>
            <person name="Bader C.D."/>
            <person name="Teijaro C.N."/>
            <person name="Fluegel L."/>
            <person name="Davis C.M."/>
            <person name="Simpson J.R."/>
            <person name="Lauterbach L."/>
            <person name="Steele A.D."/>
            <person name="Gui C."/>
            <person name="Meng S."/>
            <person name="Li G."/>
            <person name="Viehrig K."/>
            <person name="Ye F."/>
            <person name="Su P."/>
            <person name="Kiefer A.F."/>
            <person name="Nichols A."/>
            <person name="Cepeda A.J."/>
            <person name="Yan W."/>
            <person name="Fan B."/>
            <person name="Jiang Y."/>
            <person name="Adhikari A."/>
            <person name="Zheng C.-J."/>
            <person name="Schuster L."/>
            <person name="Cowan T.M."/>
            <person name="Smanski M.J."/>
            <person name="Chevrette M.G."/>
            <person name="De Carvalho L.P.S."/>
            <person name="Shen B."/>
        </authorList>
    </citation>
    <scope>NUCLEOTIDE SEQUENCE [LARGE SCALE GENOMIC DNA]</scope>
    <source>
        <strain evidence="6 7">NPDC020863</strain>
    </source>
</reference>
<dbReference type="InterPro" id="IPR001227">
    <property type="entry name" value="Ac_transferase_dom_sf"/>
</dbReference>
<dbReference type="InterPro" id="IPR014043">
    <property type="entry name" value="Acyl_transferase_dom"/>
</dbReference>
<dbReference type="PANTHER" id="PTHR42681">
    <property type="entry name" value="MALONYL-COA-ACYL CARRIER PROTEIN TRANSACYLASE, MITOCHONDRIAL"/>
    <property type="match status" value="1"/>
</dbReference>
<comment type="similarity">
    <text evidence="4">Belongs to the fabD family.</text>
</comment>
<dbReference type="PANTHER" id="PTHR42681:SF1">
    <property type="entry name" value="MALONYL-COA-ACYL CARRIER PROTEIN TRANSACYLASE, MITOCHONDRIAL"/>
    <property type="match status" value="1"/>
</dbReference>
<dbReference type="EMBL" id="JBJDQH010000010">
    <property type="protein sequence ID" value="MFK4269267.1"/>
    <property type="molecule type" value="Genomic_DNA"/>
</dbReference>
<dbReference type="InterPro" id="IPR016036">
    <property type="entry name" value="Malonyl_transacylase_ACP-bd"/>
</dbReference>
<dbReference type="SUPFAM" id="SSF52151">
    <property type="entry name" value="FabD/lysophospholipase-like"/>
    <property type="match status" value="1"/>
</dbReference>
<evidence type="ECO:0000256" key="2">
    <source>
        <dbReference type="ARBA" id="ARBA00023315"/>
    </source>
</evidence>
<keyword evidence="7" id="KW-1185">Reference proteome</keyword>
<evidence type="ECO:0000313" key="7">
    <source>
        <dbReference type="Proteomes" id="UP001620295"/>
    </source>
</evidence>
<dbReference type="SMART" id="SM00827">
    <property type="entry name" value="PKS_AT"/>
    <property type="match status" value="1"/>
</dbReference>
<dbReference type="Pfam" id="PF00698">
    <property type="entry name" value="Acyl_transf_1"/>
    <property type="match status" value="1"/>
</dbReference>
<dbReference type="InterPro" id="IPR016035">
    <property type="entry name" value="Acyl_Trfase/lysoPLipase"/>
</dbReference>
<comment type="caution">
    <text evidence="6">The sequence shown here is derived from an EMBL/GenBank/DDBJ whole genome shotgun (WGS) entry which is preliminary data.</text>
</comment>
<dbReference type="InterPro" id="IPR050858">
    <property type="entry name" value="Mal-CoA-ACP_Trans/PKS_FabD"/>
</dbReference>
<dbReference type="Gene3D" id="3.40.366.10">
    <property type="entry name" value="Malonyl-Coenzyme A Acyl Carrier Protein, domain 2"/>
    <property type="match status" value="1"/>
</dbReference>
<dbReference type="EC" id="2.3.1.39" evidence="4"/>
<dbReference type="Proteomes" id="UP001620295">
    <property type="component" value="Unassembled WGS sequence"/>
</dbReference>
<protein>
    <recommendedName>
        <fullName evidence="4">Malonyl CoA-acyl carrier protein transacylase</fullName>
        <ecNumber evidence="4">2.3.1.39</ecNumber>
    </recommendedName>
</protein>